<dbReference type="EMBL" id="BQNB010010982">
    <property type="protein sequence ID" value="GJS84541.1"/>
    <property type="molecule type" value="Genomic_DNA"/>
</dbReference>
<gene>
    <name evidence="1" type="ORF">Tco_0751082</name>
    <name evidence="2" type="ORF">Tco_0822199</name>
    <name evidence="3" type="ORF">Tco_0857241</name>
</gene>
<accession>A0ABQ5AEE1</accession>
<sequence>MVGRDSGVWILRRIRLCIESRVVFDGDCAAQKSNSRSRSISRCIATSTKHQQGSSRLLSDSKLEKLVTDHDTLGLRQDIVARRHQGIDACIGEDSATQDSLISRARTHAPYGENKLERFVLCLSATRVKLESEDASAATGNRSLPQFFQRDHAQAHYGKNEDCGSVTSTASSIDTIVERFCADCMAVVRMRWGDDMGLCVLESDSSLKSNPMMSDILVNMLGRSGLVLVVISWRTVATLRRQPAYNERWRDSVCSVGYEEVALGTDGRSWTCGEYSVRTGIGGTECDSGLPLRWTDIRWTTASLASGEFSRALSESGERGRDLRISSGKETEMQELWQCGWESLPSCGGQDSKITSGGCERSSNLNIDMSENERSAHNTLWNDTHGGEGTYEGIGLTCITQNTVERGRTVDEESIVTDVEPVHIESVAYNQTIDRVAAKTTGQTGENTNTDVKIYGVLGRKVLMGQSQWSEMNERARTENTGSQCGWKPTVKREYQLEKKKDWEHAFLSEETHEDSAPTTTHGGLTPYTHTLVTFGGTMPTFLRQTSDDLKILTKRRASADDTTVFISLSPTNREISSLDMRYNHLTHSMYEKHRQDYVSPSADC</sequence>
<evidence type="ECO:0000313" key="1">
    <source>
        <dbReference type="EMBL" id="GJS84541.1"/>
    </source>
</evidence>
<organism evidence="2 4">
    <name type="scientific">Tanacetum coccineum</name>
    <dbReference type="NCBI Taxonomy" id="301880"/>
    <lineage>
        <taxon>Eukaryota</taxon>
        <taxon>Viridiplantae</taxon>
        <taxon>Streptophyta</taxon>
        <taxon>Embryophyta</taxon>
        <taxon>Tracheophyta</taxon>
        <taxon>Spermatophyta</taxon>
        <taxon>Magnoliopsida</taxon>
        <taxon>eudicotyledons</taxon>
        <taxon>Gunneridae</taxon>
        <taxon>Pentapetalae</taxon>
        <taxon>asterids</taxon>
        <taxon>campanulids</taxon>
        <taxon>Asterales</taxon>
        <taxon>Asteraceae</taxon>
        <taxon>Asteroideae</taxon>
        <taxon>Anthemideae</taxon>
        <taxon>Anthemidinae</taxon>
        <taxon>Tanacetum</taxon>
    </lineage>
</organism>
<evidence type="ECO:0000313" key="4">
    <source>
        <dbReference type="Proteomes" id="UP001151760"/>
    </source>
</evidence>
<name>A0ABQ5AEE1_9ASTR</name>
<comment type="caution">
    <text evidence="2">The sequence shown here is derived from an EMBL/GenBank/DDBJ whole genome shotgun (WGS) entry which is preliminary data.</text>
</comment>
<reference evidence="2" key="2">
    <citation type="submission" date="2022-01" db="EMBL/GenBank/DDBJ databases">
        <authorList>
            <person name="Yamashiro T."/>
            <person name="Shiraishi A."/>
            <person name="Satake H."/>
            <person name="Nakayama K."/>
        </authorList>
    </citation>
    <scope>NUCLEOTIDE SEQUENCE</scope>
</reference>
<dbReference type="Proteomes" id="UP001151760">
    <property type="component" value="Unassembled WGS sequence"/>
</dbReference>
<protein>
    <submittedName>
        <fullName evidence="2">Uncharacterized protein</fullName>
    </submittedName>
</protein>
<evidence type="ECO:0000313" key="3">
    <source>
        <dbReference type="EMBL" id="GJT10199.1"/>
    </source>
</evidence>
<evidence type="ECO:0000313" key="2">
    <source>
        <dbReference type="EMBL" id="GJT01030.1"/>
    </source>
</evidence>
<proteinExistence type="predicted"/>
<dbReference type="EMBL" id="BQNB010012969">
    <property type="protein sequence ID" value="GJT10199.1"/>
    <property type="molecule type" value="Genomic_DNA"/>
</dbReference>
<reference evidence="2" key="1">
    <citation type="journal article" date="2022" name="Int. J. Mol. Sci.">
        <title>Draft Genome of Tanacetum Coccineum: Genomic Comparison of Closely Related Tanacetum-Family Plants.</title>
        <authorList>
            <person name="Yamashiro T."/>
            <person name="Shiraishi A."/>
            <person name="Nakayama K."/>
            <person name="Satake H."/>
        </authorList>
    </citation>
    <scope>NUCLEOTIDE SEQUENCE</scope>
</reference>
<keyword evidence="4" id="KW-1185">Reference proteome</keyword>
<dbReference type="EMBL" id="BQNB010012240">
    <property type="protein sequence ID" value="GJT01030.1"/>
    <property type="molecule type" value="Genomic_DNA"/>
</dbReference>